<dbReference type="InterPro" id="IPR011034">
    <property type="entry name" value="Formyl_transferase-like_C_sf"/>
</dbReference>
<protein>
    <recommendedName>
        <fullName evidence="2 5">Methionyl-tRNA formyltransferase</fullName>
        <ecNumber evidence="2 5">2.1.2.9</ecNumber>
    </recommendedName>
</protein>
<comment type="catalytic activity">
    <reaction evidence="5">
        <text>L-methionyl-tRNA(fMet) + (6R)-10-formyltetrahydrofolate = N-formyl-L-methionyl-tRNA(fMet) + (6S)-5,6,7,8-tetrahydrofolate + H(+)</text>
        <dbReference type="Rhea" id="RHEA:24380"/>
        <dbReference type="Rhea" id="RHEA-COMP:9952"/>
        <dbReference type="Rhea" id="RHEA-COMP:9953"/>
        <dbReference type="ChEBI" id="CHEBI:15378"/>
        <dbReference type="ChEBI" id="CHEBI:57453"/>
        <dbReference type="ChEBI" id="CHEBI:78530"/>
        <dbReference type="ChEBI" id="CHEBI:78844"/>
        <dbReference type="ChEBI" id="CHEBI:195366"/>
        <dbReference type="EC" id="2.1.2.9"/>
    </reaction>
</comment>
<evidence type="ECO:0000256" key="1">
    <source>
        <dbReference type="ARBA" id="ARBA00010699"/>
    </source>
</evidence>
<feature type="binding site" evidence="5">
    <location>
        <begin position="109"/>
        <end position="112"/>
    </location>
    <ligand>
        <name>(6S)-5,6,7,8-tetrahydrofolate</name>
        <dbReference type="ChEBI" id="CHEBI:57453"/>
    </ligand>
</feature>
<comment type="function">
    <text evidence="5">Attaches a formyl group to the free amino group of methionyl-tRNA(fMet). The formyl group appears to play a dual role in the initiator identity of N-formylmethionyl-tRNA by promoting its recognition by IF2 and preventing the misappropriation of this tRNA by the elongation apparatus.</text>
</comment>
<dbReference type="InterPro" id="IPR002376">
    <property type="entry name" value="Formyl_transf_N"/>
</dbReference>
<dbReference type="AlphaFoldDB" id="A0A1M4S518"/>
<evidence type="ECO:0000256" key="2">
    <source>
        <dbReference type="ARBA" id="ARBA00012261"/>
    </source>
</evidence>
<dbReference type="EMBL" id="FQTU01000001">
    <property type="protein sequence ID" value="SHE27279.1"/>
    <property type="molecule type" value="Genomic_DNA"/>
</dbReference>
<dbReference type="InterPro" id="IPR036477">
    <property type="entry name" value="Formyl_transf_N_sf"/>
</dbReference>
<sequence length="313" mass="34534">MNIVFMGTPEFAVSSLNKLIDSDFVISAVVTQPDRPNSRGKKVNFSPVKQTAFDNGLQVLQPEKIKDASFIEKLRSYNPDYIVVVAYGRILPKEILQIPKIACINLHASLLPKYRGAAPIHWAVIDGEKKSGATTMLMDTGMDTGDMLYKFEVEISNEMTTGELHDILARKGADLLIDTLRDYPEGIITPVKQDDEEATYTKMIDRDTGKIDWDSPSAAIHNLIRGTHPYPGAYSFLEGNRVKLSTSRLTVLASTDAVPGTIVNEGDEGIVVKTADGVLLIRELQFPGKKRMKVSDYIRGNGSLIGKRFSTLS</sequence>
<dbReference type="EC" id="2.1.2.9" evidence="2 5"/>
<dbReference type="GO" id="GO:0004479">
    <property type="term" value="F:methionyl-tRNA formyltransferase activity"/>
    <property type="evidence" value="ECO:0007669"/>
    <property type="project" value="UniProtKB-UniRule"/>
</dbReference>
<evidence type="ECO:0000256" key="3">
    <source>
        <dbReference type="ARBA" id="ARBA00022679"/>
    </source>
</evidence>
<dbReference type="OrthoDB" id="9802815at2"/>
<evidence type="ECO:0000259" key="7">
    <source>
        <dbReference type="Pfam" id="PF02911"/>
    </source>
</evidence>
<dbReference type="Pfam" id="PF02911">
    <property type="entry name" value="Formyl_trans_C"/>
    <property type="match status" value="1"/>
</dbReference>
<dbReference type="SUPFAM" id="SSF50486">
    <property type="entry name" value="FMT C-terminal domain-like"/>
    <property type="match status" value="1"/>
</dbReference>
<organism evidence="8 9">
    <name type="scientific">Alkalibacter saccharofermentans DSM 14828</name>
    <dbReference type="NCBI Taxonomy" id="1120975"/>
    <lineage>
        <taxon>Bacteria</taxon>
        <taxon>Bacillati</taxon>
        <taxon>Bacillota</taxon>
        <taxon>Clostridia</taxon>
        <taxon>Eubacteriales</taxon>
        <taxon>Eubacteriaceae</taxon>
        <taxon>Alkalibacter</taxon>
    </lineage>
</organism>
<keyword evidence="3 5" id="KW-0808">Transferase</keyword>
<dbReference type="STRING" id="1120975.SAMN02746064_00058"/>
<keyword evidence="4 5" id="KW-0648">Protein biosynthesis</keyword>
<dbReference type="CDD" id="cd08704">
    <property type="entry name" value="Met_tRNA_FMT_C"/>
    <property type="match status" value="1"/>
</dbReference>
<name>A0A1M4S518_9FIRM</name>
<proteinExistence type="inferred from homology"/>
<dbReference type="InterPro" id="IPR044135">
    <property type="entry name" value="Met-tRNA-FMT_C"/>
</dbReference>
<dbReference type="InterPro" id="IPR005793">
    <property type="entry name" value="Formyl_trans_C"/>
</dbReference>
<dbReference type="FunFam" id="3.40.50.12230:FF:000001">
    <property type="entry name" value="Methionyl-tRNA formyltransferase"/>
    <property type="match status" value="1"/>
</dbReference>
<evidence type="ECO:0000259" key="6">
    <source>
        <dbReference type="Pfam" id="PF00551"/>
    </source>
</evidence>
<keyword evidence="9" id="KW-1185">Reference proteome</keyword>
<gene>
    <name evidence="5" type="primary">fmt</name>
    <name evidence="8" type="ORF">SAMN02746064_00058</name>
</gene>
<reference evidence="8 9" key="1">
    <citation type="submission" date="2016-11" db="EMBL/GenBank/DDBJ databases">
        <authorList>
            <person name="Jaros S."/>
            <person name="Januszkiewicz K."/>
            <person name="Wedrychowicz H."/>
        </authorList>
    </citation>
    <scope>NUCLEOTIDE SEQUENCE [LARGE SCALE GENOMIC DNA]</scope>
    <source>
        <strain evidence="8 9">DSM 14828</strain>
    </source>
</reference>
<dbReference type="HAMAP" id="MF_00182">
    <property type="entry name" value="Formyl_trans"/>
    <property type="match status" value="1"/>
</dbReference>
<dbReference type="PANTHER" id="PTHR11138">
    <property type="entry name" value="METHIONYL-TRNA FORMYLTRANSFERASE"/>
    <property type="match status" value="1"/>
</dbReference>
<dbReference type="InterPro" id="IPR041711">
    <property type="entry name" value="Met-tRNA-FMT_N"/>
</dbReference>
<feature type="domain" description="Formyl transferase N-terminal" evidence="6">
    <location>
        <begin position="1"/>
        <end position="179"/>
    </location>
</feature>
<comment type="similarity">
    <text evidence="1 5">Belongs to the Fmt family.</text>
</comment>
<dbReference type="CDD" id="cd08646">
    <property type="entry name" value="FMT_core_Met-tRNA-FMT_N"/>
    <property type="match status" value="1"/>
</dbReference>
<dbReference type="RefSeq" id="WP_073269068.1">
    <property type="nucleotide sequence ID" value="NZ_FQTU01000001.1"/>
</dbReference>
<dbReference type="Gene3D" id="3.40.50.12230">
    <property type="match status" value="1"/>
</dbReference>
<feature type="domain" description="Formyl transferase C-terminal" evidence="7">
    <location>
        <begin position="204"/>
        <end position="301"/>
    </location>
</feature>
<dbReference type="GO" id="GO:0005829">
    <property type="term" value="C:cytosol"/>
    <property type="evidence" value="ECO:0007669"/>
    <property type="project" value="TreeGrafter"/>
</dbReference>
<dbReference type="InterPro" id="IPR005794">
    <property type="entry name" value="Fmt"/>
</dbReference>
<evidence type="ECO:0000313" key="9">
    <source>
        <dbReference type="Proteomes" id="UP000184251"/>
    </source>
</evidence>
<dbReference type="PANTHER" id="PTHR11138:SF5">
    <property type="entry name" value="METHIONYL-TRNA FORMYLTRANSFERASE, MITOCHONDRIAL"/>
    <property type="match status" value="1"/>
</dbReference>
<evidence type="ECO:0000256" key="4">
    <source>
        <dbReference type="ARBA" id="ARBA00022917"/>
    </source>
</evidence>
<evidence type="ECO:0000313" key="8">
    <source>
        <dbReference type="EMBL" id="SHE27279.1"/>
    </source>
</evidence>
<dbReference type="Pfam" id="PF00551">
    <property type="entry name" value="Formyl_trans_N"/>
    <property type="match status" value="1"/>
</dbReference>
<evidence type="ECO:0000256" key="5">
    <source>
        <dbReference type="HAMAP-Rule" id="MF_00182"/>
    </source>
</evidence>
<accession>A0A1M4S518</accession>
<dbReference type="SUPFAM" id="SSF53328">
    <property type="entry name" value="Formyltransferase"/>
    <property type="match status" value="1"/>
</dbReference>
<dbReference type="Proteomes" id="UP000184251">
    <property type="component" value="Unassembled WGS sequence"/>
</dbReference>
<dbReference type="NCBIfam" id="TIGR00460">
    <property type="entry name" value="fmt"/>
    <property type="match status" value="1"/>
</dbReference>